<reference evidence="17" key="2">
    <citation type="journal article" date="2013" name="Nat. Commun.">
        <title>Genome of the Chinese tree shrew.</title>
        <authorList>
            <person name="Fan Y."/>
            <person name="Huang Z.Y."/>
            <person name="Cao C.C."/>
            <person name="Chen C.S."/>
            <person name="Chen Y.X."/>
            <person name="Fan D.D."/>
            <person name="He J."/>
            <person name="Hou H.L."/>
            <person name="Hu L."/>
            <person name="Hu X.T."/>
            <person name="Jiang X.T."/>
            <person name="Lai R."/>
            <person name="Lang Y.S."/>
            <person name="Liang B."/>
            <person name="Liao S.G."/>
            <person name="Mu D."/>
            <person name="Ma Y.Y."/>
            <person name="Niu Y.Y."/>
            <person name="Sun X.Q."/>
            <person name="Xia J.Q."/>
            <person name="Xiao J."/>
            <person name="Xiong Z.Q."/>
            <person name="Xu L."/>
            <person name="Yang L."/>
            <person name="Zhang Y."/>
            <person name="Zhao W."/>
            <person name="Zhao X.D."/>
            <person name="Zheng Y.T."/>
            <person name="Zhou J.M."/>
            <person name="Zhu Y.B."/>
            <person name="Zhang G.J."/>
            <person name="Wang J."/>
            <person name="Yao Y.G."/>
        </authorList>
    </citation>
    <scope>NUCLEOTIDE SEQUENCE [LARGE SCALE GENOMIC DNA]</scope>
</reference>
<dbReference type="InterPro" id="IPR001879">
    <property type="entry name" value="GPCR_2_extracellular_dom"/>
</dbReference>
<dbReference type="GO" id="GO:0005886">
    <property type="term" value="C:plasma membrane"/>
    <property type="evidence" value="ECO:0007669"/>
    <property type="project" value="UniProtKB-SubCell"/>
</dbReference>
<dbReference type="InterPro" id="IPR017983">
    <property type="entry name" value="GPCR_2_secretin-like_CS"/>
</dbReference>
<dbReference type="PROSITE" id="PS00650">
    <property type="entry name" value="G_PROTEIN_RECEP_F2_2"/>
    <property type="match status" value="1"/>
</dbReference>
<dbReference type="GO" id="GO:0007189">
    <property type="term" value="P:adenylate cyclase-activating G protein-coupled receptor signaling pathway"/>
    <property type="evidence" value="ECO:0007669"/>
    <property type="project" value="TreeGrafter"/>
</dbReference>
<feature type="transmembrane region" description="Helical" evidence="13">
    <location>
        <begin position="131"/>
        <end position="150"/>
    </location>
</feature>
<dbReference type="PANTHER" id="PTHR45620:SF29">
    <property type="entry name" value="GLUCAGON RECEPTOR"/>
    <property type="match status" value="1"/>
</dbReference>
<keyword evidence="12" id="KW-0807">Transducer</keyword>
<dbReference type="InterPro" id="IPR017981">
    <property type="entry name" value="GPCR_2-like_7TM"/>
</dbReference>
<gene>
    <name evidence="16" type="ORF">TREES_T100007355</name>
</gene>
<feature type="transmembrane region" description="Helical" evidence="13">
    <location>
        <begin position="307"/>
        <end position="331"/>
    </location>
</feature>
<feature type="transmembrane region" description="Helical" evidence="13">
    <location>
        <begin position="352"/>
        <end position="373"/>
    </location>
</feature>
<dbReference type="AlphaFoldDB" id="L9KZI1"/>
<keyword evidence="7" id="KW-0297">G-protein coupled receptor</keyword>
<evidence type="ECO:0000256" key="8">
    <source>
        <dbReference type="ARBA" id="ARBA00023136"/>
    </source>
</evidence>
<keyword evidence="5" id="KW-0732">Signal</keyword>
<dbReference type="GO" id="GO:0017046">
    <property type="term" value="F:peptide hormone binding"/>
    <property type="evidence" value="ECO:0007669"/>
    <property type="project" value="TreeGrafter"/>
</dbReference>
<evidence type="ECO:0000256" key="4">
    <source>
        <dbReference type="ARBA" id="ARBA00022692"/>
    </source>
</evidence>
<feature type="domain" description="G-protein coupled receptors family 2 profile 2" evidence="15">
    <location>
        <begin position="125"/>
        <end position="409"/>
    </location>
</feature>
<dbReference type="InterPro" id="IPR050332">
    <property type="entry name" value="GPCR_2"/>
</dbReference>
<dbReference type="PRINTS" id="PR01354">
    <property type="entry name" value="GLUCAGONR"/>
</dbReference>
<reference evidence="17" key="1">
    <citation type="submission" date="2012-07" db="EMBL/GenBank/DDBJ databases">
        <title>Genome of the Chinese tree shrew, a rising model animal genetically related to primates.</title>
        <authorList>
            <person name="Zhang G."/>
            <person name="Fan Y."/>
            <person name="Yao Y."/>
            <person name="Huang Z."/>
        </authorList>
    </citation>
    <scope>NUCLEOTIDE SEQUENCE [LARGE SCALE GENOMIC DNA]</scope>
</reference>
<dbReference type="PANTHER" id="PTHR45620">
    <property type="entry name" value="PDF RECEPTOR-LIKE PROTEIN-RELATED"/>
    <property type="match status" value="1"/>
</dbReference>
<keyword evidence="4 13" id="KW-0812">Transmembrane</keyword>
<evidence type="ECO:0000256" key="10">
    <source>
        <dbReference type="ARBA" id="ARBA00023170"/>
    </source>
</evidence>
<dbReference type="Pfam" id="PF00002">
    <property type="entry name" value="7tm_2"/>
    <property type="match status" value="1"/>
</dbReference>
<dbReference type="PROSITE" id="PS50227">
    <property type="entry name" value="G_PROTEIN_RECEP_F2_3"/>
    <property type="match status" value="1"/>
</dbReference>
<evidence type="ECO:0000256" key="13">
    <source>
        <dbReference type="SAM" id="Phobius"/>
    </source>
</evidence>
<proteinExistence type="inferred from homology"/>
<accession>L9KZI1</accession>
<dbReference type="PRINTS" id="PR01353">
    <property type="entry name" value="GLUCAGNFAMLY"/>
</dbReference>
<dbReference type="GO" id="GO:0004967">
    <property type="term" value="F:glucagon receptor activity"/>
    <property type="evidence" value="ECO:0007669"/>
    <property type="project" value="InterPro"/>
</dbReference>
<evidence type="ECO:0000256" key="7">
    <source>
        <dbReference type="ARBA" id="ARBA00023040"/>
    </source>
</evidence>
<evidence type="ECO:0000256" key="11">
    <source>
        <dbReference type="ARBA" id="ARBA00023180"/>
    </source>
</evidence>
<dbReference type="Proteomes" id="UP000011518">
    <property type="component" value="Unassembled WGS sequence"/>
</dbReference>
<dbReference type="FunFam" id="4.10.1240.10:FF:000009">
    <property type="entry name" value="Glucagon receptor"/>
    <property type="match status" value="1"/>
</dbReference>
<comment type="subcellular location">
    <subcellularLocation>
        <location evidence="1">Cell membrane</location>
        <topology evidence="1">Multi-pass membrane protein</topology>
    </subcellularLocation>
</comment>
<keyword evidence="6 13" id="KW-1133">Transmembrane helix</keyword>
<dbReference type="STRING" id="246437.L9KZI1"/>
<evidence type="ECO:0000313" key="16">
    <source>
        <dbReference type="EMBL" id="ELW68201.1"/>
    </source>
</evidence>
<dbReference type="Gene3D" id="4.10.1240.10">
    <property type="entry name" value="GPCR, family 2, extracellular hormone receptor domain"/>
    <property type="match status" value="1"/>
</dbReference>
<evidence type="ECO:0000256" key="12">
    <source>
        <dbReference type="ARBA" id="ARBA00023224"/>
    </source>
</evidence>
<dbReference type="PROSITE" id="PS00649">
    <property type="entry name" value="G_PROTEIN_RECEP_F2_1"/>
    <property type="match status" value="1"/>
</dbReference>
<dbReference type="InterPro" id="IPR000832">
    <property type="entry name" value="GPCR_2_secretin-like"/>
</dbReference>
<dbReference type="Gene3D" id="1.20.1070.10">
    <property type="entry name" value="Rhodopsin 7-helix transmembrane proteins"/>
    <property type="match status" value="1"/>
</dbReference>
<keyword evidence="9" id="KW-1015">Disulfide bond</keyword>
<comment type="similarity">
    <text evidence="2">Belongs to the G-protein coupled receptor 2 family.</text>
</comment>
<dbReference type="SMART" id="SM00008">
    <property type="entry name" value="HormR"/>
    <property type="match status" value="1"/>
</dbReference>
<dbReference type="EMBL" id="KB320577">
    <property type="protein sequence ID" value="ELW68201.1"/>
    <property type="molecule type" value="Genomic_DNA"/>
</dbReference>
<feature type="domain" description="G-protein coupled receptors family 2 profile 1" evidence="14">
    <location>
        <begin position="26"/>
        <end position="109"/>
    </location>
</feature>
<name>L9KZI1_TUPCH</name>
<dbReference type="SUPFAM" id="SSF111418">
    <property type="entry name" value="Hormone receptor domain"/>
    <property type="match status" value="1"/>
</dbReference>
<sequence length="446" mass="50316">MASQPQAPLGQVMDFLFEKWKLYGDQCRHNLSLLPPPTELVCNRTFDKYSCWPDTPPNTTANISCPWYLPWHHKVQHRLVFKRCGPDGQWVRGPRGQPWRDASQCQMGHEEMEVQEEVAAMYSSFQAVYTVGYSLSLGALLLALATLLGLSKLRCTRNYVHANLFLSFALKASSVLALDGLLQTRYSQHLGDHHSVSAWLSDAAVAGCRVAAVFMQYGVVANYCWLLVEGVYLHSLLGLATFPKRGLFTLYLGVGWGECTPAVRPSLGSGQVSVRECPVSTGYAGLRGVGHLGEWRWLCWTSNGSMAFWWILRFPVFLAILINFVIFVRIVHLLVAKLRARQMRHTDYKFRLAKSTLTLIPLLGVHEVVFAFVTDEQAQGTLRSAKLLFDLFLSSFQGLLVAVLYCFLNKEVQSELRRRWHLWRLGIALREEQRASSHTGSAAPPR</sequence>
<keyword evidence="8 13" id="KW-0472">Membrane</keyword>
<dbReference type="InterPro" id="IPR003290">
    <property type="entry name" value="GPCR_2_GLP1/glucagon_rcpt"/>
</dbReference>
<evidence type="ECO:0000313" key="17">
    <source>
        <dbReference type="Proteomes" id="UP000011518"/>
    </source>
</evidence>
<dbReference type="CDD" id="cd15929">
    <property type="entry name" value="7tmB1_GlucagonR-like"/>
    <property type="match status" value="1"/>
</dbReference>
<dbReference type="InterPro" id="IPR003291">
    <property type="entry name" value="GPCR_2_glucagon_rcpt"/>
</dbReference>
<dbReference type="eggNOG" id="KOG4564">
    <property type="taxonomic scope" value="Eukaryota"/>
</dbReference>
<dbReference type="InParanoid" id="L9KZI1"/>
<protein>
    <submittedName>
        <fullName evidence="16">Glucagon receptor</fullName>
    </submittedName>
</protein>
<evidence type="ECO:0000256" key="1">
    <source>
        <dbReference type="ARBA" id="ARBA00004651"/>
    </source>
</evidence>
<evidence type="ECO:0000256" key="5">
    <source>
        <dbReference type="ARBA" id="ARBA00022729"/>
    </source>
</evidence>
<evidence type="ECO:0000259" key="14">
    <source>
        <dbReference type="PROSITE" id="PS50227"/>
    </source>
</evidence>
<dbReference type="GO" id="GO:0007166">
    <property type="term" value="P:cell surface receptor signaling pathway"/>
    <property type="evidence" value="ECO:0007669"/>
    <property type="project" value="InterPro"/>
</dbReference>
<keyword evidence="3" id="KW-1003">Cell membrane</keyword>
<dbReference type="PROSITE" id="PS50261">
    <property type="entry name" value="G_PROTEIN_RECEP_F2_4"/>
    <property type="match status" value="1"/>
</dbReference>
<dbReference type="FunCoup" id="L9KZI1">
    <property type="interactions" value="734"/>
</dbReference>
<dbReference type="PRINTS" id="PR00249">
    <property type="entry name" value="GPCRSECRETIN"/>
</dbReference>
<keyword evidence="10 16" id="KW-0675">Receptor</keyword>
<dbReference type="InterPro" id="IPR036445">
    <property type="entry name" value="GPCR_2_extracell_dom_sf"/>
</dbReference>
<evidence type="ECO:0000256" key="6">
    <source>
        <dbReference type="ARBA" id="ARBA00022989"/>
    </source>
</evidence>
<dbReference type="Pfam" id="PF02793">
    <property type="entry name" value="HRM"/>
    <property type="match status" value="1"/>
</dbReference>
<organism evidence="16 17">
    <name type="scientific">Tupaia chinensis</name>
    <name type="common">Chinese tree shrew</name>
    <name type="synonym">Tupaia belangeri chinensis</name>
    <dbReference type="NCBI Taxonomy" id="246437"/>
    <lineage>
        <taxon>Eukaryota</taxon>
        <taxon>Metazoa</taxon>
        <taxon>Chordata</taxon>
        <taxon>Craniata</taxon>
        <taxon>Vertebrata</taxon>
        <taxon>Euteleostomi</taxon>
        <taxon>Mammalia</taxon>
        <taxon>Eutheria</taxon>
        <taxon>Euarchontoglires</taxon>
        <taxon>Scandentia</taxon>
        <taxon>Tupaiidae</taxon>
        <taxon>Tupaia</taxon>
    </lineage>
</organism>
<evidence type="ECO:0000256" key="9">
    <source>
        <dbReference type="ARBA" id="ARBA00023157"/>
    </source>
</evidence>
<evidence type="ECO:0000256" key="3">
    <source>
        <dbReference type="ARBA" id="ARBA00022475"/>
    </source>
</evidence>
<evidence type="ECO:0000259" key="15">
    <source>
        <dbReference type="PROSITE" id="PS50261"/>
    </source>
</evidence>
<evidence type="ECO:0000256" key="2">
    <source>
        <dbReference type="ARBA" id="ARBA00005314"/>
    </source>
</evidence>
<feature type="transmembrane region" description="Helical" evidence="13">
    <location>
        <begin position="385"/>
        <end position="408"/>
    </location>
</feature>
<keyword evidence="11" id="KW-0325">Glycoprotein</keyword>
<keyword evidence="17" id="KW-1185">Reference proteome</keyword>